<dbReference type="EMBL" id="KN847383">
    <property type="protein sequence ID" value="KIW35998.1"/>
    <property type="molecule type" value="Genomic_DNA"/>
</dbReference>
<gene>
    <name evidence="2" type="ORF">PV06_11697</name>
</gene>
<evidence type="ECO:0000313" key="3">
    <source>
        <dbReference type="Proteomes" id="UP000053342"/>
    </source>
</evidence>
<proteinExistence type="predicted"/>
<dbReference type="PANTHER" id="PTHR35870">
    <property type="entry name" value="PROTEIN, PUTATIVE (AFU_ORTHOLOGUE AFUA_5G03330)-RELATED"/>
    <property type="match status" value="1"/>
</dbReference>
<accession>A0A0D2CY91</accession>
<evidence type="ECO:0000313" key="2">
    <source>
        <dbReference type="EMBL" id="KIW35998.1"/>
    </source>
</evidence>
<keyword evidence="3" id="KW-1185">Reference proteome</keyword>
<dbReference type="RefSeq" id="XP_016256214.1">
    <property type="nucleotide sequence ID" value="XM_016413408.1"/>
</dbReference>
<dbReference type="AlphaFoldDB" id="A0A0D2CY91"/>
<reference evidence="2 3" key="1">
    <citation type="submission" date="2015-01" db="EMBL/GenBank/DDBJ databases">
        <title>The Genome Sequence of Exophiala oligosperma CBS72588.</title>
        <authorList>
            <consortium name="The Broad Institute Genomics Platform"/>
            <person name="Cuomo C."/>
            <person name="de Hoog S."/>
            <person name="Gorbushina A."/>
            <person name="Stielow B."/>
            <person name="Teixiera M."/>
            <person name="Abouelleil A."/>
            <person name="Chapman S.B."/>
            <person name="Priest M."/>
            <person name="Young S.K."/>
            <person name="Wortman J."/>
            <person name="Nusbaum C."/>
            <person name="Birren B."/>
        </authorList>
    </citation>
    <scope>NUCLEOTIDE SEQUENCE [LARGE SCALE GENOMIC DNA]</scope>
    <source>
        <strain evidence="2 3">CBS 72588</strain>
    </source>
</reference>
<dbReference type="Proteomes" id="UP000053342">
    <property type="component" value="Unassembled WGS sequence"/>
</dbReference>
<sequence>MTEFSLGPSTSGVWHTPNMTKDAATRAEMLLHANHDKFHVFWNLKGYHNHQVHYLLTAYALGATPEQLQSAFNTNLNYQRPRQPIDETLVKKFNDERYFKSLMGNDAYFNDYTAFFQRKFEEEGGYPSVVNKYLFSRTELADDLLVGLHAGVIHPLIHFGFGIEFQQPPVIAEALAQAVCHNKFFGPFLLESEKLANSKSDDQCPPLLDLLKDIRDDPALYDEEYWDGGDSLNDKILADAPPRIIEIASKWKVNVKDLEVRTAEMINVNAWMTGAAQRADKEIKLDFFFIHSLNCSIFFSAFNAQPWLSAENKARLLEWKVRMDILQYASRLAPEFHPEEIDNYKPRQPGRSWKEIIDQTNKMTHDDGHIPKLIRALAHGTKACRLYEEQKELSARFPLKESGWLQIAHMAVDTTTGATVPARWVRGAGGARNWASFANRSQL</sequence>
<dbReference type="InterPro" id="IPR025337">
    <property type="entry name" value="Questin_oxidase-like"/>
</dbReference>
<dbReference type="PANTHER" id="PTHR35870:SF7">
    <property type="entry name" value="BAEYER-VILLIGER OXIDASE MDPL"/>
    <property type="match status" value="1"/>
</dbReference>
<dbReference type="GO" id="GO:0016491">
    <property type="term" value="F:oxidoreductase activity"/>
    <property type="evidence" value="ECO:0007669"/>
    <property type="project" value="UniProtKB-KW"/>
</dbReference>
<keyword evidence="1" id="KW-0560">Oxidoreductase</keyword>
<organism evidence="2 3">
    <name type="scientific">Exophiala oligosperma</name>
    <dbReference type="NCBI Taxonomy" id="215243"/>
    <lineage>
        <taxon>Eukaryota</taxon>
        <taxon>Fungi</taxon>
        <taxon>Dikarya</taxon>
        <taxon>Ascomycota</taxon>
        <taxon>Pezizomycotina</taxon>
        <taxon>Eurotiomycetes</taxon>
        <taxon>Chaetothyriomycetidae</taxon>
        <taxon>Chaetothyriales</taxon>
        <taxon>Herpotrichiellaceae</taxon>
        <taxon>Exophiala</taxon>
    </lineage>
</organism>
<dbReference type="OrthoDB" id="10004862at2759"/>
<dbReference type="HOGENOM" id="CLU_019145_2_1_1"/>
<dbReference type="GeneID" id="27363771"/>
<evidence type="ECO:0008006" key="4">
    <source>
        <dbReference type="Google" id="ProtNLM"/>
    </source>
</evidence>
<dbReference type="STRING" id="215243.A0A0D2CY91"/>
<dbReference type="VEuPathDB" id="FungiDB:PV06_11697"/>
<dbReference type="Pfam" id="PF14027">
    <property type="entry name" value="Questin_oxidase"/>
    <property type="match status" value="1"/>
</dbReference>
<name>A0A0D2CY91_9EURO</name>
<evidence type="ECO:0000256" key="1">
    <source>
        <dbReference type="ARBA" id="ARBA00023002"/>
    </source>
</evidence>
<protein>
    <recommendedName>
        <fullName evidence="4">Oxidoreductase AflY</fullName>
    </recommendedName>
</protein>